<evidence type="ECO:0000256" key="1">
    <source>
        <dbReference type="ARBA" id="ARBA00004496"/>
    </source>
</evidence>
<feature type="compositionally biased region" description="Acidic residues" evidence="7">
    <location>
        <begin position="33"/>
        <end position="62"/>
    </location>
</feature>
<dbReference type="EMBL" id="JARAOO010000014">
    <property type="protein sequence ID" value="KAJ7943262.1"/>
    <property type="molecule type" value="Genomic_DNA"/>
</dbReference>
<evidence type="ECO:0000256" key="4">
    <source>
        <dbReference type="ARBA" id="ARBA00022864"/>
    </source>
</evidence>
<comment type="similarity">
    <text evidence="6">Belongs to the SOFL plant protein family.</text>
</comment>
<feature type="compositionally biased region" description="Basic residues" evidence="7">
    <location>
        <begin position="91"/>
        <end position="103"/>
    </location>
</feature>
<keyword evidence="3" id="KW-0203">Cytokinin biosynthesis</keyword>
<dbReference type="GO" id="GO:0009691">
    <property type="term" value="P:cytokinin biosynthetic process"/>
    <property type="evidence" value="ECO:0007669"/>
    <property type="project" value="UniProtKB-KW"/>
</dbReference>
<feature type="compositionally biased region" description="Gly residues" evidence="7">
    <location>
        <begin position="8"/>
        <end position="18"/>
    </location>
</feature>
<comment type="subcellular location">
    <subcellularLocation>
        <location evidence="1">Cytoplasm</location>
    </subcellularLocation>
</comment>
<comment type="caution">
    <text evidence="8">The sequence shown here is derived from an EMBL/GenBank/DDBJ whole genome shotgun (WGS) entry which is preliminary data.</text>
</comment>
<evidence type="ECO:0000256" key="3">
    <source>
        <dbReference type="ARBA" id="ARBA00022712"/>
    </source>
</evidence>
<evidence type="ECO:0000313" key="9">
    <source>
        <dbReference type="Proteomes" id="UP001163823"/>
    </source>
</evidence>
<sequence>MESCKVPGGAGECSGGESGWTTYIGSPFNQENSNDDDDDEKSVDIHENDDDNDDDEETDDSMASDASSGPSHQGSHGMDYLKNADDDRKKFSPGKRNPKHVKKTGVESRVEVEKKKKKKKIYFLKQIVLAVMFKKINKCKIRTA</sequence>
<dbReference type="GO" id="GO:0009736">
    <property type="term" value="P:cytokinin-activated signaling pathway"/>
    <property type="evidence" value="ECO:0007669"/>
    <property type="project" value="UniProtKB-KW"/>
</dbReference>
<keyword evidence="9" id="KW-1185">Reference proteome</keyword>
<evidence type="ECO:0000256" key="6">
    <source>
        <dbReference type="ARBA" id="ARBA00024199"/>
    </source>
</evidence>
<dbReference type="PANTHER" id="PTHR33347:SF31">
    <property type="entry name" value="PROTEIN SOB FIVE-LIKE 1"/>
    <property type="match status" value="1"/>
</dbReference>
<dbReference type="AlphaFoldDB" id="A0AAD7KPI8"/>
<reference evidence="8" key="1">
    <citation type="journal article" date="2023" name="Science">
        <title>Elucidation of the pathway for biosynthesis of saponin adjuvants from the soapbark tree.</title>
        <authorList>
            <person name="Reed J."/>
            <person name="Orme A."/>
            <person name="El-Demerdash A."/>
            <person name="Owen C."/>
            <person name="Martin L.B.B."/>
            <person name="Misra R.C."/>
            <person name="Kikuchi S."/>
            <person name="Rejzek M."/>
            <person name="Martin A.C."/>
            <person name="Harkess A."/>
            <person name="Leebens-Mack J."/>
            <person name="Louveau T."/>
            <person name="Stephenson M.J."/>
            <person name="Osbourn A."/>
        </authorList>
    </citation>
    <scope>NUCLEOTIDE SEQUENCE</scope>
    <source>
        <strain evidence="8">S10</strain>
    </source>
</reference>
<proteinExistence type="inferred from homology"/>
<evidence type="ECO:0000313" key="8">
    <source>
        <dbReference type="EMBL" id="KAJ7943262.1"/>
    </source>
</evidence>
<dbReference type="PANTHER" id="PTHR33347">
    <property type="entry name" value="OSJNBA0091C07.3 PROTEIN"/>
    <property type="match status" value="1"/>
</dbReference>
<dbReference type="KEGG" id="qsa:O6P43_032840"/>
<evidence type="ECO:0000256" key="2">
    <source>
        <dbReference type="ARBA" id="ARBA00022490"/>
    </source>
</evidence>
<name>A0AAD7KPI8_QUISA</name>
<evidence type="ECO:0000256" key="5">
    <source>
        <dbReference type="ARBA" id="ARBA00023242"/>
    </source>
</evidence>
<feature type="region of interest" description="Disordered" evidence="7">
    <location>
        <begin position="1"/>
        <end position="110"/>
    </location>
</feature>
<organism evidence="8 9">
    <name type="scientific">Quillaja saponaria</name>
    <name type="common">Soap bark tree</name>
    <dbReference type="NCBI Taxonomy" id="32244"/>
    <lineage>
        <taxon>Eukaryota</taxon>
        <taxon>Viridiplantae</taxon>
        <taxon>Streptophyta</taxon>
        <taxon>Embryophyta</taxon>
        <taxon>Tracheophyta</taxon>
        <taxon>Spermatophyta</taxon>
        <taxon>Magnoliopsida</taxon>
        <taxon>eudicotyledons</taxon>
        <taxon>Gunneridae</taxon>
        <taxon>Pentapetalae</taxon>
        <taxon>rosids</taxon>
        <taxon>fabids</taxon>
        <taxon>Fabales</taxon>
        <taxon>Quillajaceae</taxon>
        <taxon>Quillaja</taxon>
    </lineage>
</organism>
<dbReference type="GO" id="GO:0005737">
    <property type="term" value="C:cytoplasm"/>
    <property type="evidence" value="ECO:0007669"/>
    <property type="project" value="UniProtKB-SubCell"/>
</dbReference>
<evidence type="ECO:0000256" key="7">
    <source>
        <dbReference type="SAM" id="MobiDB-lite"/>
    </source>
</evidence>
<protein>
    <submittedName>
        <fullName evidence="8">Acidic leucine-rich nuclear phosphoprotein 32 family member B-like</fullName>
    </submittedName>
</protein>
<keyword evidence="4" id="KW-0932">Cytokinin signaling pathway</keyword>
<accession>A0AAD7KPI8</accession>
<feature type="compositionally biased region" description="Polar residues" evidence="7">
    <location>
        <begin position="20"/>
        <end position="32"/>
    </location>
</feature>
<dbReference type="InterPro" id="IPR044670">
    <property type="entry name" value="SOFL"/>
</dbReference>
<keyword evidence="5" id="KW-0539">Nucleus</keyword>
<gene>
    <name evidence="8" type="ORF">O6P43_032840</name>
</gene>
<keyword evidence="2" id="KW-0963">Cytoplasm</keyword>
<dbReference type="Proteomes" id="UP001163823">
    <property type="component" value="Chromosome 14"/>
</dbReference>